<feature type="transmembrane region" description="Helical" evidence="1">
    <location>
        <begin position="100"/>
        <end position="117"/>
    </location>
</feature>
<feature type="transmembrane region" description="Helical" evidence="1">
    <location>
        <begin position="129"/>
        <end position="157"/>
    </location>
</feature>
<evidence type="ECO:0000313" key="3">
    <source>
        <dbReference type="Proteomes" id="UP001321486"/>
    </source>
</evidence>
<dbReference type="RefSeq" id="WP_286343716.1">
    <property type="nucleotide sequence ID" value="NZ_AP027732.1"/>
</dbReference>
<gene>
    <name evidence="2" type="ORF">GCM10025867_30280</name>
</gene>
<keyword evidence="1" id="KW-1133">Transmembrane helix</keyword>
<feature type="transmembrane region" description="Helical" evidence="1">
    <location>
        <begin position="73"/>
        <end position="93"/>
    </location>
</feature>
<keyword evidence="3" id="KW-1185">Reference proteome</keyword>
<dbReference type="Pfam" id="PF11361">
    <property type="entry name" value="DUF3159"/>
    <property type="match status" value="1"/>
</dbReference>
<name>A0ABM8GR62_9MICO</name>
<proteinExistence type="predicted"/>
<feature type="transmembrane region" description="Helical" evidence="1">
    <location>
        <begin position="203"/>
        <end position="227"/>
    </location>
</feature>
<dbReference type="PIRSF" id="PIRSF010219">
    <property type="entry name" value="UCP010219"/>
    <property type="match status" value="1"/>
</dbReference>
<keyword evidence="1" id="KW-0472">Membrane</keyword>
<organism evidence="2 3">
    <name type="scientific">Frondihabitans sucicola</name>
    <dbReference type="NCBI Taxonomy" id="1268041"/>
    <lineage>
        <taxon>Bacteria</taxon>
        <taxon>Bacillati</taxon>
        <taxon>Actinomycetota</taxon>
        <taxon>Actinomycetes</taxon>
        <taxon>Micrococcales</taxon>
        <taxon>Microbacteriaceae</taxon>
        <taxon>Frondihabitans</taxon>
    </lineage>
</organism>
<protein>
    <recommendedName>
        <fullName evidence="4">DUF3159 domain-containing protein</fullName>
    </recommendedName>
</protein>
<sequence length="243" mass="25727">MTTPPPDEPDAPAISLSAQLRAAAQRAGISQVAPGEVPTGHALLAAIGGVRGLIESILPGLAFLVIYTFSQQLLPSVLIPVVLGVFFVVVRAVQRGPVPQALAGLLGIAISAVLALLSGRAVDNFLPGIVINAVSMVVLLITLAARWPLIGIVVGLLTSEGSAWRDDRAKRRVLTLSTWLWVLLFAVRLAIEVPLYLASQATLLGGIKLITGVPLYAAMLWVTWLLVRTVYTARHAEDEAERG</sequence>
<evidence type="ECO:0008006" key="4">
    <source>
        <dbReference type="Google" id="ProtNLM"/>
    </source>
</evidence>
<dbReference type="EMBL" id="AP027732">
    <property type="protein sequence ID" value="BDZ50787.1"/>
    <property type="molecule type" value="Genomic_DNA"/>
</dbReference>
<dbReference type="InterPro" id="IPR016566">
    <property type="entry name" value="UCP010219"/>
</dbReference>
<dbReference type="Proteomes" id="UP001321486">
    <property type="component" value="Chromosome"/>
</dbReference>
<reference evidence="3" key="1">
    <citation type="journal article" date="2019" name="Int. J. Syst. Evol. Microbiol.">
        <title>The Global Catalogue of Microorganisms (GCM) 10K type strain sequencing project: providing services to taxonomists for standard genome sequencing and annotation.</title>
        <authorList>
            <consortium name="The Broad Institute Genomics Platform"/>
            <consortium name="The Broad Institute Genome Sequencing Center for Infectious Disease"/>
            <person name="Wu L."/>
            <person name="Ma J."/>
        </authorList>
    </citation>
    <scope>NUCLEOTIDE SEQUENCE [LARGE SCALE GENOMIC DNA]</scope>
    <source>
        <strain evidence="3">NBRC 108728</strain>
    </source>
</reference>
<keyword evidence="1" id="KW-0812">Transmembrane</keyword>
<accession>A0ABM8GR62</accession>
<feature type="transmembrane region" description="Helical" evidence="1">
    <location>
        <begin position="178"/>
        <end position="197"/>
    </location>
</feature>
<evidence type="ECO:0000256" key="1">
    <source>
        <dbReference type="SAM" id="Phobius"/>
    </source>
</evidence>
<evidence type="ECO:0000313" key="2">
    <source>
        <dbReference type="EMBL" id="BDZ50787.1"/>
    </source>
</evidence>